<evidence type="ECO:0000259" key="9">
    <source>
        <dbReference type="PROSITE" id="PS50011"/>
    </source>
</evidence>
<accession>A0A3L8D954</accession>
<organism evidence="10 11">
    <name type="scientific">Ooceraea biroi</name>
    <name type="common">Clonal raider ant</name>
    <name type="synonym">Cerapachys biroi</name>
    <dbReference type="NCBI Taxonomy" id="2015173"/>
    <lineage>
        <taxon>Eukaryota</taxon>
        <taxon>Metazoa</taxon>
        <taxon>Ecdysozoa</taxon>
        <taxon>Arthropoda</taxon>
        <taxon>Hexapoda</taxon>
        <taxon>Insecta</taxon>
        <taxon>Pterygota</taxon>
        <taxon>Neoptera</taxon>
        <taxon>Endopterygota</taxon>
        <taxon>Hymenoptera</taxon>
        <taxon>Apocrita</taxon>
        <taxon>Aculeata</taxon>
        <taxon>Formicoidea</taxon>
        <taxon>Formicidae</taxon>
        <taxon>Dorylinae</taxon>
        <taxon>Ooceraea</taxon>
    </lineage>
</organism>
<reference evidence="10 11" key="1">
    <citation type="journal article" date="2018" name="Genome Res.">
        <title>The genomic architecture and molecular evolution of ant odorant receptors.</title>
        <authorList>
            <person name="McKenzie S.K."/>
            <person name="Kronauer D.J.C."/>
        </authorList>
    </citation>
    <scope>NUCLEOTIDE SEQUENCE [LARGE SCALE GENOMIC DNA]</scope>
    <source>
        <strain evidence="10">Clonal line C1</strain>
    </source>
</reference>
<dbReference type="Pfam" id="PF00069">
    <property type="entry name" value="Pkinase"/>
    <property type="match status" value="1"/>
</dbReference>
<dbReference type="Proteomes" id="UP000279307">
    <property type="component" value="Chromosome 11"/>
</dbReference>
<evidence type="ECO:0000256" key="7">
    <source>
        <dbReference type="SAM" id="MobiDB-lite"/>
    </source>
</evidence>
<keyword evidence="6" id="KW-0067">ATP-binding</keyword>
<keyword evidence="8" id="KW-0472">Membrane</keyword>
<evidence type="ECO:0000256" key="6">
    <source>
        <dbReference type="ARBA" id="ARBA00022840"/>
    </source>
</evidence>
<dbReference type="InterPro" id="IPR008271">
    <property type="entry name" value="Ser/Thr_kinase_AS"/>
</dbReference>
<dbReference type="Gene3D" id="3.30.200.20">
    <property type="entry name" value="Phosphorylase Kinase, domain 1"/>
    <property type="match status" value="1"/>
</dbReference>
<dbReference type="InterPro" id="IPR000719">
    <property type="entry name" value="Prot_kinase_dom"/>
</dbReference>
<evidence type="ECO:0000313" key="11">
    <source>
        <dbReference type="Proteomes" id="UP000279307"/>
    </source>
</evidence>
<evidence type="ECO:0000256" key="4">
    <source>
        <dbReference type="ARBA" id="ARBA00022741"/>
    </source>
</evidence>
<proteinExistence type="inferred from homology"/>
<keyword evidence="4" id="KW-0547">Nucleotide-binding</keyword>
<evidence type="ECO:0000256" key="1">
    <source>
        <dbReference type="ARBA" id="ARBA00006485"/>
    </source>
</evidence>
<evidence type="ECO:0000256" key="2">
    <source>
        <dbReference type="ARBA" id="ARBA00022527"/>
    </source>
</evidence>
<keyword evidence="5" id="KW-0418">Kinase</keyword>
<dbReference type="OrthoDB" id="1732493at2759"/>
<dbReference type="Gene3D" id="1.10.510.10">
    <property type="entry name" value="Transferase(Phosphotransferase) domain 1"/>
    <property type="match status" value="1"/>
</dbReference>
<sequence>MTKDENLEKKSVEHNDSDNKAVSDSGPDPSAPITRKGVLTSFLTGKPMEIPEQDIKVRMEHEKDGLPVSGLREISVLLSCRHENIVHLREVVVGRSLESIFLAMEYCEQDLASLLDNMQAPFSESQVKCIVLQVLKGLRYLHHNFIVHRDLKVSNLLMTDKGCVKIADFGLARWFGLPLRPMTPRVVTLWYRAPELLLQAKTQTTSIDMWAAGCILGELLGHRPLLPGRSEIAQLELIVDLLGTPSEAIWPEFNSLPALQNFTLKQQPYNNLKQRFPWLSAAGLRLLNFLFMYDPKKRATAEECLQSSYFKEAPLPCDPKLMPTFPQHRNMKKTASQKESREQEPTVTDQTNNLPAISDLVRSLAIVITRIYYLKYCLFIHLFIYFSLDHWLKRDAWNKEKLAISRKN</sequence>
<dbReference type="GO" id="GO:0007346">
    <property type="term" value="P:regulation of mitotic cell cycle"/>
    <property type="evidence" value="ECO:0007669"/>
    <property type="project" value="InterPro"/>
</dbReference>
<dbReference type="SMART" id="SM00220">
    <property type="entry name" value="S_TKc"/>
    <property type="match status" value="1"/>
</dbReference>
<dbReference type="PANTHER" id="PTHR24056">
    <property type="entry name" value="CELL DIVISION PROTEIN KINASE"/>
    <property type="match status" value="1"/>
</dbReference>
<feature type="region of interest" description="Disordered" evidence="7">
    <location>
        <begin position="324"/>
        <end position="350"/>
    </location>
</feature>
<evidence type="ECO:0000256" key="3">
    <source>
        <dbReference type="ARBA" id="ARBA00022679"/>
    </source>
</evidence>
<dbReference type="EMBL" id="QOIP01000011">
    <property type="protein sequence ID" value="RLU16864.1"/>
    <property type="molecule type" value="Genomic_DNA"/>
</dbReference>
<keyword evidence="8" id="KW-1133">Transmembrane helix</keyword>
<feature type="region of interest" description="Disordered" evidence="7">
    <location>
        <begin position="1"/>
        <end position="36"/>
    </location>
</feature>
<name>A0A3L8D954_OOCBI</name>
<keyword evidence="8" id="KW-0812">Transmembrane</keyword>
<dbReference type="AlphaFoldDB" id="A0A3L8D954"/>
<dbReference type="PROSITE" id="PS00108">
    <property type="entry name" value="PROTEIN_KINASE_ST"/>
    <property type="match status" value="1"/>
</dbReference>
<protein>
    <recommendedName>
        <fullName evidence="9">Protein kinase domain-containing protein</fullName>
    </recommendedName>
</protein>
<dbReference type="SUPFAM" id="SSF56112">
    <property type="entry name" value="Protein kinase-like (PK-like)"/>
    <property type="match status" value="1"/>
</dbReference>
<keyword evidence="2" id="KW-0723">Serine/threonine-protein kinase</keyword>
<evidence type="ECO:0000256" key="8">
    <source>
        <dbReference type="SAM" id="Phobius"/>
    </source>
</evidence>
<dbReference type="GO" id="GO:0005524">
    <property type="term" value="F:ATP binding"/>
    <property type="evidence" value="ECO:0007669"/>
    <property type="project" value="UniProtKB-KW"/>
</dbReference>
<dbReference type="InterPro" id="IPR011009">
    <property type="entry name" value="Kinase-like_dom_sf"/>
</dbReference>
<dbReference type="PROSITE" id="PS50011">
    <property type="entry name" value="PROTEIN_KINASE_DOM"/>
    <property type="match status" value="1"/>
</dbReference>
<evidence type="ECO:0000256" key="5">
    <source>
        <dbReference type="ARBA" id="ARBA00022777"/>
    </source>
</evidence>
<evidence type="ECO:0000313" key="10">
    <source>
        <dbReference type="EMBL" id="RLU16864.1"/>
    </source>
</evidence>
<comment type="caution">
    <text evidence="10">The sequence shown here is derived from an EMBL/GenBank/DDBJ whole genome shotgun (WGS) entry which is preliminary data.</text>
</comment>
<feature type="compositionally biased region" description="Basic and acidic residues" evidence="7">
    <location>
        <begin position="1"/>
        <end position="21"/>
    </location>
</feature>
<feature type="domain" description="Protein kinase" evidence="9">
    <location>
        <begin position="1"/>
        <end position="310"/>
    </location>
</feature>
<dbReference type="PANTHER" id="PTHR24056:SF508">
    <property type="entry name" value="CYCLIN-DEPENDENT KINASE 10"/>
    <property type="match status" value="1"/>
</dbReference>
<dbReference type="CDD" id="cd07845">
    <property type="entry name" value="STKc_CDK10"/>
    <property type="match status" value="1"/>
</dbReference>
<dbReference type="FunFam" id="1.10.510.10:FF:000289">
    <property type="entry name" value="cyclin-dependent kinase 10 isoform X2"/>
    <property type="match status" value="1"/>
</dbReference>
<feature type="transmembrane region" description="Helical" evidence="8">
    <location>
        <begin position="372"/>
        <end position="392"/>
    </location>
</feature>
<dbReference type="GO" id="GO:0004693">
    <property type="term" value="F:cyclin-dependent protein serine/threonine kinase activity"/>
    <property type="evidence" value="ECO:0007669"/>
    <property type="project" value="InterPro"/>
</dbReference>
<comment type="similarity">
    <text evidence="1">Belongs to the protein kinase superfamily. CMGC Ser/Thr protein kinase family. CDC2/CDKX subfamily.</text>
</comment>
<keyword evidence="3" id="KW-0808">Transferase</keyword>
<dbReference type="InterPro" id="IPR044093">
    <property type="entry name" value="STKc_CDK10"/>
</dbReference>
<dbReference type="InterPro" id="IPR050108">
    <property type="entry name" value="CDK"/>
</dbReference>
<gene>
    <name evidence="10" type="ORF">DMN91_010932</name>
</gene>
<dbReference type="GO" id="GO:0005634">
    <property type="term" value="C:nucleus"/>
    <property type="evidence" value="ECO:0007669"/>
    <property type="project" value="TreeGrafter"/>
</dbReference>